<dbReference type="SMART" id="SM00862">
    <property type="entry name" value="Trans_reg_C"/>
    <property type="match status" value="1"/>
</dbReference>
<dbReference type="PROSITE" id="PS50110">
    <property type="entry name" value="RESPONSE_REGULATORY"/>
    <property type="match status" value="1"/>
</dbReference>
<name>A0A926VKE4_9CYAN</name>
<feature type="domain" description="Response regulatory" evidence="8">
    <location>
        <begin position="2"/>
        <end position="116"/>
    </location>
</feature>
<evidence type="ECO:0000259" key="9">
    <source>
        <dbReference type="PROSITE" id="PS51755"/>
    </source>
</evidence>
<dbReference type="InterPro" id="IPR001867">
    <property type="entry name" value="OmpR/PhoB-type_DNA-bd"/>
</dbReference>
<dbReference type="Proteomes" id="UP000641646">
    <property type="component" value="Unassembled WGS sequence"/>
</dbReference>
<dbReference type="GO" id="GO:0005829">
    <property type="term" value="C:cytosol"/>
    <property type="evidence" value="ECO:0007669"/>
    <property type="project" value="TreeGrafter"/>
</dbReference>
<dbReference type="EMBL" id="JACJPW010000122">
    <property type="protein sequence ID" value="MBD2185446.1"/>
    <property type="molecule type" value="Genomic_DNA"/>
</dbReference>
<evidence type="ECO:0000256" key="3">
    <source>
        <dbReference type="ARBA" id="ARBA00023015"/>
    </source>
</evidence>
<dbReference type="PANTHER" id="PTHR48111">
    <property type="entry name" value="REGULATOR OF RPOS"/>
    <property type="match status" value="1"/>
</dbReference>
<protein>
    <submittedName>
        <fullName evidence="10">Response regulator transcription factor</fullName>
    </submittedName>
</protein>
<keyword evidence="3" id="KW-0805">Transcription regulation</keyword>
<sequence length="234" mass="26547">MRILLVEDDLLVAEALSEALTDQRYVVDVVHDGESAWQQIKTLCYDLILLDVMLPELDGLTLCKRLRSHGYSLPVIIITALDTSTDKVNGLDAGADDYIVKPIDLQELFARIRALLRRGIFSLPPVLGWGNLRLDPSTYEVAYQDRCLHLTPKEYCLLELFLRNGRRVLPRSVIIERIWSLESPPEESTVKAHIKSLRNKLRSVGAPNDLIETVHGVGYRLKQQESELVGSYRN</sequence>
<feature type="modified residue" description="4-aspartylphosphate" evidence="6">
    <location>
        <position position="51"/>
    </location>
</feature>
<dbReference type="AlphaFoldDB" id="A0A926VKE4"/>
<keyword evidence="4 7" id="KW-0238">DNA-binding</keyword>
<gene>
    <name evidence="10" type="ORF">H6G03_30985</name>
</gene>
<evidence type="ECO:0000256" key="5">
    <source>
        <dbReference type="ARBA" id="ARBA00023163"/>
    </source>
</evidence>
<dbReference type="CDD" id="cd00383">
    <property type="entry name" value="trans_reg_C"/>
    <property type="match status" value="1"/>
</dbReference>
<dbReference type="SMART" id="SM00448">
    <property type="entry name" value="REC"/>
    <property type="match status" value="1"/>
</dbReference>
<proteinExistence type="predicted"/>
<dbReference type="GO" id="GO:0000156">
    <property type="term" value="F:phosphorelay response regulator activity"/>
    <property type="evidence" value="ECO:0007669"/>
    <property type="project" value="TreeGrafter"/>
</dbReference>
<evidence type="ECO:0000256" key="6">
    <source>
        <dbReference type="PROSITE-ProRule" id="PRU00169"/>
    </source>
</evidence>
<dbReference type="FunFam" id="3.40.50.2300:FF:000002">
    <property type="entry name" value="DNA-binding response regulator PhoP"/>
    <property type="match status" value="1"/>
</dbReference>
<dbReference type="Pfam" id="PF00072">
    <property type="entry name" value="Response_reg"/>
    <property type="match status" value="1"/>
</dbReference>
<dbReference type="InterPro" id="IPR036388">
    <property type="entry name" value="WH-like_DNA-bd_sf"/>
</dbReference>
<dbReference type="Pfam" id="PF00486">
    <property type="entry name" value="Trans_reg_C"/>
    <property type="match status" value="1"/>
</dbReference>
<feature type="domain" description="OmpR/PhoB-type" evidence="9">
    <location>
        <begin position="124"/>
        <end position="223"/>
    </location>
</feature>
<comment type="caution">
    <text evidence="10">The sequence shown here is derived from an EMBL/GenBank/DDBJ whole genome shotgun (WGS) entry which is preliminary data.</text>
</comment>
<evidence type="ECO:0000259" key="8">
    <source>
        <dbReference type="PROSITE" id="PS50110"/>
    </source>
</evidence>
<organism evidence="10 11">
    <name type="scientific">Aerosakkonema funiforme FACHB-1375</name>
    <dbReference type="NCBI Taxonomy" id="2949571"/>
    <lineage>
        <taxon>Bacteria</taxon>
        <taxon>Bacillati</taxon>
        <taxon>Cyanobacteriota</taxon>
        <taxon>Cyanophyceae</taxon>
        <taxon>Oscillatoriophycideae</taxon>
        <taxon>Aerosakkonematales</taxon>
        <taxon>Aerosakkonemataceae</taxon>
        <taxon>Aerosakkonema</taxon>
    </lineage>
</organism>
<evidence type="ECO:0000313" key="11">
    <source>
        <dbReference type="Proteomes" id="UP000641646"/>
    </source>
</evidence>
<evidence type="ECO:0000256" key="1">
    <source>
        <dbReference type="ARBA" id="ARBA00022553"/>
    </source>
</evidence>
<reference evidence="10" key="2">
    <citation type="submission" date="2020-08" db="EMBL/GenBank/DDBJ databases">
        <authorList>
            <person name="Chen M."/>
            <person name="Teng W."/>
            <person name="Zhao L."/>
            <person name="Hu C."/>
            <person name="Zhou Y."/>
            <person name="Han B."/>
            <person name="Song L."/>
            <person name="Shu W."/>
        </authorList>
    </citation>
    <scope>NUCLEOTIDE SEQUENCE</scope>
    <source>
        <strain evidence="10">FACHB-1375</strain>
    </source>
</reference>
<keyword evidence="11" id="KW-1185">Reference proteome</keyword>
<dbReference type="CDD" id="cd19935">
    <property type="entry name" value="REC_OmpR_CusR-like"/>
    <property type="match status" value="1"/>
</dbReference>
<dbReference type="InterPro" id="IPR039420">
    <property type="entry name" value="WalR-like"/>
</dbReference>
<dbReference type="InterPro" id="IPR011006">
    <property type="entry name" value="CheY-like_superfamily"/>
</dbReference>
<keyword evidence="1 6" id="KW-0597">Phosphoprotein</keyword>
<dbReference type="GO" id="GO:0032993">
    <property type="term" value="C:protein-DNA complex"/>
    <property type="evidence" value="ECO:0007669"/>
    <property type="project" value="TreeGrafter"/>
</dbReference>
<dbReference type="PROSITE" id="PS51755">
    <property type="entry name" value="OMPR_PHOB"/>
    <property type="match status" value="1"/>
</dbReference>
<dbReference type="PANTHER" id="PTHR48111:SF15">
    <property type="entry name" value="OMPR SUBFAMILY"/>
    <property type="match status" value="1"/>
</dbReference>
<evidence type="ECO:0000256" key="7">
    <source>
        <dbReference type="PROSITE-ProRule" id="PRU01091"/>
    </source>
</evidence>
<dbReference type="SUPFAM" id="SSF52172">
    <property type="entry name" value="CheY-like"/>
    <property type="match status" value="1"/>
</dbReference>
<dbReference type="Gene3D" id="1.10.10.10">
    <property type="entry name" value="Winged helix-like DNA-binding domain superfamily/Winged helix DNA-binding domain"/>
    <property type="match status" value="1"/>
</dbReference>
<dbReference type="RefSeq" id="WP_190473768.1">
    <property type="nucleotide sequence ID" value="NZ_JACJPW010000122.1"/>
</dbReference>
<feature type="DNA-binding region" description="OmpR/PhoB-type" evidence="7">
    <location>
        <begin position="124"/>
        <end position="223"/>
    </location>
</feature>
<reference evidence="10" key="1">
    <citation type="journal article" date="2015" name="ISME J.">
        <title>Draft Genome Sequence of Streptomyces incarnatus NRRL8089, which Produces the Nucleoside Antibiotic Sinefungin.</title>
        <authorList>
            <person name="Oshima K."/>
            <person name="Hattori M."/>
            <person name="Shimizu H."/>
            <person name="Fukuda K."/>
            <person name="Nemoto M."/>
            <person name="Inagaki K."/>
            <person name="Tamura T."/>
        </authorList>
    </citation>
    <scope>NUCLEOTIDE SEQUENCE</scope>
    <source>
        <strain evidence="10">FACHB-1375</strain>
    </source>
</reference>
<dbReference type="GO" id="GO:0006355">
    <property type="term" value="P:regulation of DNA-templated transcription"/>
    <property type="evidence" value="ECO:0007669"/>
    <property type="project" value="InterPro"/>
</dbReference>
<dbReference type="GO" id="GO:0000976">
    <property type="term" value="F:transcription cis-regulatory region binding"/>
    <property type="evidence" value="ECO:0007669"/>
    <property type="project" value="TreeGrafter"/>
</dbReference>
<keyword evidence="5" id="KW-0804">Transcription</keyword>
<evidence type="ECO:0000313" key="10">
    <source>
        <dbReference type="EMBL" id="MBD2185446.1"/>
    </source>
</evidence>
<keyword evidence="2" id="KW-0902">Two-component regulatory system</keyword>
<dbReference type="InterPro" id="IPR001789">
    <property type="entry name" value="Sig_transdc_resp-reg_receiver"/>
</dbReference>
<evidence type="ECO:0000256" key="4">
    <source>
        <dbReference type="ARBA" id="ARBA00023125"/>
    </source>
</evidence>
<evidence type="ECO:0000256" key="2">
    <source>
        <dbReference type="ARBA" id="ARBA00023012"/>
    </source>
</evidence>
<accession>A0A926VKE4</accession>
<dbReference type="Gene3D" id="3.40.50.2300">
    <property type="match status" value="1"/>
</dbReference>